<feature type="signal peptide" evidence="1">
    <location>
        <begin position="1"/>
        <end position="26"/>
    </location>
</feature>
<dbReference type="AlphaFoldDB" id="A0A0H5P8C1"/>
<proteinExistence type="predicted"/>
<dbReference type="RefSeq" id="WP_062954124.1">
    <property type="nucleotide sequence ID" value="NZ_CP031418.1"/>
</dbReference>
<accession>A0A0H5P8C1</accession>
<protein>
    <recommendedName>
        <fullName evidence="4">Secreted protein</fullName>
    </recommendedName>
</protein>
<name>A0A0H5P8C1_NOCFR</name>
<sequence>MSRFSVTMTMLVPLFFASALFTSLFAPPVPTGSGAPPGRAELPSGTGSPVVCEQPGITGAACRLIEPPGRAWRRIAPLPTGSAIGVGVVSVVPMRTSGGPS</sequence>
<feature type="chain" id="PRO_5039186025" description="Secreted protein" evidence="1">
    <location>
        <begin position="27"/>
        <end position="101"/>
    </location>
</feature>
<evidence type="ECO:0008006" key="4">
    <source>
        <dbReference type="Google" id="ProtNLM"/>
    </source>
</evidence>
<evidence type="ECO:0000313" key="2">
    <source>
        <dbReference type="EMBL" id="CRY83952.1"/>
    </source>
</evidence>
<dbReference type="EMBL" id="LN868939">
    <property type="protein sequence ID" value="CRY83952.1"/>
    <property type="molecule type" value="Genomic_DNA"/>
</dbReference>
<reference evidence="3" key="1">
    <citation type="submission" date="2015-03" db="EMBL/GenBank/DDBJ databases">
        <authorList>
            <consortium name="Pathogen Informatics"/>
        </authorList>
    </citation>
    <scope>NUCLEOTIDE SEQUENCE [LARGE SCALE GENOMIC DNA]</scope>
    <source>
        <strain evidence="3">NCTC11134</strain>
        <plasmid evidence="3">2</plasmid>
    </source>
</reference>
<dbReference type="Proteomes" id="UP000057820">
    <property type="component" value="Plasmid 2"/>
</dbReference>
<organism evidence="2 3">
    <name type="scientific">Nocardia farcinica</name>
    <dbReference type="NCBI Taxonomy" id="37329"/>
    <lineage>
        <taxon>Bacteria</taxon>
        <taxon>Bacillati</taxon>
        <taxon>Actinomycetota</taxon>
        <taxon>Actinomycetes</taxon>
        <taxon>Mycobacteriales</taxon>
        <taxon>Nocardiaceae</taxon>
        <taxon>Nocardia</taxon>
    </lineage>
</organism>
<evidence type="ECO:0000313" key="3">
    <source>
        <dbReference type="Proteomes" id="UP000057820"/>
    </source>
</evidence>
<dbReference type="KEGG" id="nfr:ERS450000_05781"/>
<geneLocation type="plasmid" evidence="2">
    <name>2</name>
</geneLocation>
<gene>
    <name evidence="2" type="ORF">ERS450000_05781</name>
</gene>
<keyword evidence="1" id="KW-0732">Signal</keyword>
<keyword evidence="2" id="KW-0614">Plasmid</keyword>
<evidence type="ECO:0000256" key="1">
    <source>
        <dbReference type="SAM" id="SignalP"/>
    </source>
</evidence>